<dbReference type="SMART" id="SM00729">
    <property type="entry name" value="Elp3"/>
    <property type="match status" value="1"/>
</dbReference>
<dbReference type="InterPro" id="IPR023404">
    <property type="entry name" value="rSAM_horseshoe"/>
</dbReference>
<dbReference type="InterPro" id="IPR002792">
    <property type="entry name" value="TRAM_dom"/>
</dbReference>
<evidence type="ECO:0000259" key="9">
    <source>
        <dbReference type="PROSITE" id="PS51918"/>
    </source>
</evidence>
<dbReference type="NCBIfam" id="TIGR01574">
    <property type="entry name" value="miaB-methiolase"/>
    <property type="match status" value="1"/>
</dbReference>
<dbReference type="PROSITE" id="PS51918">
    <property type="entry name" value="RADICAL_SAM"/>
    <property type="match status" value="1"/>
</dbReference>
<dbReference type="InterPro" id="IPR006463">
    <property type="entry name" value="MiaB_methiolase"/>
</dbReference>
<dbReference type="GO" id="GO:0051539">
    <property type="term" value="F:4 iron, 4 sulfur cluster binding"/>
    <property type="evidence" value="ECO:0007669"/>
    <property type="project" value="UniProtKB-KW"/>
</dbReference>
<dbReference type="SFLD" id="SFLDG01082">
    <property type="entry name" value="B12-binding_domain_containing"/>
    <property type="match status" value="1"/>
</dbReference>
<dbReference type="SFLD" id="SFLDF00273">
    <property type="entry name" value="(dimethylallyl)adenosine_tRNA"/>
    <property type="match status" value="1"/>
</dbReference>
<dbReference type="SFLD" id="SFLDS00029">
    <property type="entry name" value="Radical_SAM"/>
    <property type="match status" value="1"/>
</dbReference>
<evidence type="ECO:0000313" key="10">
    <source>
        <dbReference type="EMBL" id="SVA82314.1"/>
    </source>
</evidence>
<dbReference type="InterPro" id="IPR007197">
    <property type="entry name" value="rSAM"/>
</dbReference>
<dbReference type="Pfam" id="PF04055">
    <property type="entry name" value="Radical_SAM"/>
    <property type="match status" value="1"/>
</dbReference>
<feature type="domain" description="MTTase N-terminal" evidence="8">
    <location>
        <begin position="2"/>
        <end position="118"/>
    </location>
</feature>
<dbReference type="Pfam" id="PF01938">
    <property type="entry name" value="TRAM"/>
    <property type="match status" value="1"/>
</dbReference>
<organism evidence="10">
    <name type="scientific">marine metagenome</name>
    <dbReference type="NCBI Taxonomy" id="408172"/>
    <lineage>
        <taxon>unclassified sequences</taxon>
        <taxon>metagenomes</taxon>
        <taxon>ecological metagenomes</taxon>
    </lineage>
</organism>
<evidence type="ECO:0000256" key="5">
    <source>
        <dbReference type="ARBA" id="ARBA00023004"/>
    </source>
</evidence>
<dbReference type="Gene3D" id="3.40.50.12160">
    <property type="entry name" value="Methylthiotransferase, N-terminal domain"/>
    <property type="match status" value="1"/>
</dbReference>
<dbReference type="InterPro" id="IPR005839">
    <property type="entry name" value="Methylthiotransferase"/>
</dbReference>
<dbReference type="CDD" id="cd01335">
    <property type="entry name" value="Radical_SAM"/>
    <property type="match status" value="1"/>
</dbReference>
<dbReference type="InterPro" id="IPR038135">
    <property type="entry name" value="Methylthiotransferase_N_sf"/>
</dbReference>
<keyword evidence="6" id="KW-0411">Iron-sulfur</keyword>
<evidence type="ECO:0000256" key="1">
    <source>
        <dbReference type="ARBA" id="ARBA00001966"/>
    </source>
</evidence>
<dbReference type="FunFam" id="3.40.50.12160:FF:000003">
    <property type="entry name" value="CDK5 regulatory subunit-associated protein 1"/>
    <property type="match status" value="1"/>
</dbReference>
<dbReference type="PROSITE" id="PS50926">
    <property type="entry name" value="TRAM"/>
    <property type="match status" value="1"/>
</dbReference>
<dbReference type="FunFam" id="3.80.30.20:FF:000001">
    <property type="entry name" value="tRNA-2-methylthio-N(6)-dimethylallyladenosine synthase 2"/>
    <property type="match status" value="1"/>
</dbReference>
<dbReference type="SFLD" id="SFLDG01061">
    <property type="entry name" value="methylthiotransferase"/>
    <property type="match status" value="1"/>
</dbReference>
<evidence type="ECO:0000256" key="3">
    <source>
        <dbReference type="ARBA" id="ARBA00022691"/>
    </source>
</evidence>
<keyword evidence="5" id="KW-0408">Iron</keyword>
<dbReference type="PROSITE" id="PS01278">
    <property type="entry name" value="MTTASE_RADICAL"/>
    <property type="match status" value="1"/>
</dbReference>
<protein>
    <recommendedName>
        <fullName evidence="11">TRAM domain-containing protein</fullName>
    </recommendedName>
</protein>
<dbReference type="InterPro" id="IPR058240">
    <property type="entry name" value="rSAM_sf"/>
</dbReference>
<dbReference type="InterPro" id="IPR020612">
    <property type="entry name" value="Methylthiotransferase_CS"/>
</dbReference>
<dbReference type="PANTHER" id="PTHR43020:SF2">
    <property type="entry name" value="MITOCHONDRIAL TRNA METHYLTHIOTRANSFERASE CDK5RAP1"/>
    <property type="match status" value="1"/>
</dbReference>
<feature type="domain" description="TRAM" evidence="7">
    <location>
        <begin position="364"/>
        <end position="424"/>
    </location>
</feature>
<evidence type="ECO:0000259" key="8">
    <source>
        <dbReference type="PROSITE" id="PS51449"/>
    </source>
</evidence>
<dbReference type="InterPro" id="IPR006638">
    <property type="entry name" value="Elp3/MiaA/NifB-like_rSAM"/>
</dbReference>
<proteinExistence type="predicted"/>
<keyword evidence="3" id="KW-0949">S-adenosyl-L-methionine</keyword>
<dbReference type="GO" id="GO:0035597">
    <property type="term" value="F:tRNA-2-methylthio-N(6)-dimethylallyladenosine(37) synthase activity"/>
    <property type="evidence" value="ECO:0007669"/>
    <property type="project" value="TreeGrafter"/>
</dbReference>
<evidence type="ECO:0008006" key="11">
    <source>
        <dbReference type="Google" id="ProtNLM"/>
    </source>
</evidence>
<accession>A0A381YZG2</accession>
<evidence type="ECO:0000256" key="6">
    <source>
        <dbReference type="ARBA" id="ARBA00023014"/>
    </source>
</evidence>
<sequence length="433" mass="48545">MQNYHIWTIGCQMNIADSDRLSSALDQLGLTAVESQKNADVVVLNTCVVRQSAEDKAVGTLTSLKPSKKSNPNKIIALMGCMVGPNSDLLKRRFPFVDVFMRPQQYGPLIDLLAEKMGIDPEGCIGPLAAAPSISTFIPIVHGCDKFCSFCIIPYRRGREKSRSVSEIVQESEMLVQRGVKEVTLLGQNVDSYGHDLPGSVNLADLLSAVNEVNGIKRIRFLTSHPNDMDDGIIDAVNDLDKVCEHINLPFQAGDDDILRSMRRGYTNGEYRRLIDKIRSRIPKVSLSTDLIVGFCGESDDQFSNTLKLVRDIEFDKIHSAAYSDREGTIASRTMKDDVPEETKKERLKLINVEQERIATKLNDRFKGEIHEVLVEGKKNDRWFGRNRNDKLVFFDDDETAMGDMVSIKIDETSPWFLQGSLVQNNVVINFPS</sequence>
<dbReference type="SUPFAM" id="SSF102114">
    <property type="entry name" value="Radical SAM enzymes"/>
    <property type="match status" value="1"/>
</dbReference>
<dbReference type="Pfam" id="PF00919">
    <property type="entry name" value="UPF0004"/>
    <property type="match status" value="1"/>
</dbReference>
<dbReference type="GO" id="GO:0005829">
    <property type="term" value="C:cytosol"/>
    <property type="evidence" value="ECO:0007669"/>
    <property type="project" value="TreeGrafter"/>
</dbReference>
<gene>
    <name evidence="10" type="ORF">METZ01_LOCUS135168</name>
</gene>
<dbReference type="AlphaFoldDB" id="A0A381YZG2"/>
<dbReference type="Gene3D" id="3.80.30.20">
    <property type="entry name" value="tm_1862 like domain"/>
    <property type="match status" value="1"/>
</dbReference>
<dbReference type="InterPro" id="IPR013848">
    <property type="entry name" value="Methylthiotransferase_N"/>
</dbReference>
<evidence type="ECO:0000256" key="4">
    <source>
        <dbReference type="ARBA" id="ARBA00022723"/>
    </source>
</evidence>
<dbReference type="GO" id="GO:0046872">
    <property type="term" value="F:metal ion binding"/>
    <property type="evidence" value="ECO:0007669"/>
    <property type="project" value="UniProtKB-KW"/>
</dbReference>
<evidence type="ECO:0000256" key="2">
    <source>
        <dbReference type="ARBA" id="ARBA00022485"/>
    </source>
</evidence>
<feature type="domain" description="Radical SAM core" evidence="9">
    <location>
        <begin position="130"/>
        <end position="361"/>
    </location>
</feature>
<dbReference type="NCBIfam" id="TIGR00089">
    <property type="entry name" value="MiaB/RimO family radical SAM methylthiotransferase"/>
    <property type="match status" value="1"/>
</dbReference>
<dbReference type="PROSITE" id="PS51449">
    <property type="entry name" value="MTTASE_N"/>
    <property type="match status" value="1"/>
</dbReference>
<comment type="cofactor">
    <cofactor evidence="1">
        <name>[4Fe-4S] cluster</name>
        <dbReference type="ChEBI" id="CHEBI:49883"/>
    </cofactor>
</comment>
<dbReference type="PANTHER" id="PTHR43020">
    <property type="entry name" value="CDK5 REGULATORY SUBUNIT-ASSOCIATED PROTEIN 1"/>
    <property type="match status" value="1"/>
</dbReference>
<keyword evidence="4" id="KW-0479">Metal-binding</keyword>
<reference evidence="10" key="1">
    <citation type="submission" date="2018-05" db="EMBL/GenBank/DDBJ databases">
        <authorList>
            <person name="Lanie J.A."/>
            <person name="Ng W.-L."/>
            <person name="Kazmierczak K.M."/>
            <person name="Andrzejewski T.M."/>
            <person name="Davidsen T.M."/>
            <person name="Wayne K.J."/>
            <person name="Tettelin H."/>
            <person name="Glass J.I."/>
            <person name="Rusch D."/>
            <person name="Podicherti R."/>
            <person name="Tsui H.-C.T."/>
            <person name="Winkler M.E."/>
        </authorList>
    </citation>
    <scope>NUCLEOTIDE SEQUENCE</scope>
</reference>
<keyword evidence="2" id="KW-0004">4Fe-4S</keyword>
<evidence type="ECO:0000259" key="7">
    <source>
        <dbReference type="PROSITE" id="PS50926"/>
    </source>
</evidence>
<dbReference type="EMBL" id="UINC01019443">
    <property type="protein sequence ID" value="SVA82314.1"/>
    <property type="molecule type" value="Genomic_DNA"/>
</dbReference>
<name>A0A381YZG2_9ZZZZ</name>